<keyword evidence="2" id="KW-0496">Mitochondrion</keyword>
<dbReference type="GeneID" id="41954389"/>
<dbReference type="SUPFAM" id="SSF82771">
    <property type="entry name" value="GIY-YIG endonuclease"/>
    <property type="match status" value="1"/>
</dbReference>
<accession>A0A5C1VCA3</accession>
<dbReference type="NCBIfam" id="TIGR01453">
    <property type="entry name" value="grpIintron_endo"/>
    <property type="match status" value="1"/>
</dbReference>
<feature type="domain" description="GIY-YIG" evidence="1">
    <location>
        <begin position="20"/>
        <end position="106"/>
    </location>
</feature>
<dbReference type="GO" id="GO:0004519">
    <property type="term" value="F:endonuclease activity"/>
    <property type="evidence" value="ECO:0007669"/>
    <property type="project" value="UniProtKB-KW"/>
</dbReference>
<dbReference type="Gene3D" id="3.40.1440.10">
    <property type="entry name" value="GIY-YIG endonuclease"/>
    <property type="match status" value="1"/>
</dbReference>
<reference evidence="2" key="1">
    <citation type="submission" date="2017-09" db="EMBL/GenBank/DDBJ databases">
        <title>Comparative analysis of mitochondrial genomes in Ceratocystis.</title>
        <authorList>
            <person name="Naidoo K."/>
            <person name="Steenkamp E.T."/>
            <person name="Coetzee M.P.A."/>
            <person name="Kleeper P."/>
            <person name="Wingfield M.J."/>
            <person name="Wingfield B.D."/>
        </authorList>
    </citation>
    <scope>NUCLEOTIDE SEQUENCE</scope>
    <source>
        <strain evidence="2">CMW15049</strain>
    </source>
</reference>
<dbReference type="AlphaFoldDB" id="A0A5C1VCA3"/>
<organism evidence="2">
    <name type="scientific">Ceratocystis fimbriata</name>
    <dbReference type="NCBI Taxonomy" id="5158"/>
    <lineage>
        <taxon>Eukaryota</taxon>
        <taxon>Fungi</taxon>
        <taxon>Dikarya</taxon>
        <taxon>Ascomycota</taxon>
        <taxon>Pezizomycotina</taxon>
        <taxon>Sordariomycetes</taxon>
        <taxon>Hypocreomycetidae</taxon>
        <taxon>Microascales</taxon>
        <taxon>Ceratocystidaceae</taxon>
        <taxon>Ceratocystis</taxon>
    </lineage>
</organism>
<dbReference type="RefSeq" id="YP_009704222.1">
    <property type="nucleotide sequence ID" value="NC_044963.1"/>
</dbReference>
<keyword evidence="2" id="KW-0378">Hydrolase</keyword>
<dbReference type="CDD" id="cd10445">
    <property type="entry name" value="GIY-YIG_bI1_like"/>
    <property type="match status" value="1"/>
</dbReference>
<dbReference type="InterPro" id="IPR003647">
    <property type="entry name" value="Intron_nuc_1_rpt"/>
</dbReference>
<sequence length="297" mass="33859">MVVFSDADKDKLEILEFVKGKSGIYMWTNKLNNKKYIGSSVNLRRRVLEYYNVNRLLNEKSMTINVALLKYGYRNFSFTVLEFCSLDSLMSKEKYYFEVYNPEYNILNTPGSPSRGSGWKHSEAAKENMRAAAKLLNISPDYLSNKSKVNPKNIKVEVTDLDTNTVTIYHAIRAAARALDIDKRYIEYYLHLNQKNPVLGRYTFKLLDNRDSSEVVNNLIVSEGAHRGVEKSVSGAYVNQKTSQKVEVTDVKTQEVKVYPSIGAAARALGYRQSSISLYLKGNMTKPFKGLHLFKIV</sequence>
<gene>
    <name evidence="2" type="primary">oi2apt6</name>
</gene>
<dbReference type="Gene3D" id="1.10.10.10">
    <property type="entry name" value="Winged helix-like DNA-binding domain superfamily/Winged helix DNA-binding domain"/>
    <property type="match status" value="1"/>
</dbReference>
<dbReference type="SUPFAM" id="SSF64496">
    <property type="entry name" value="DNA-binding domain of intron-encoded endonucleases"/>
    <property type="match status" value="1"/>
</dbReference>
<dbReference type="SMART" id="SM00465">
    <property type="entry name" value="GIYc"/>
    <property type="match status" value="1"/>
</dbReference>
<name>A0A5C1VCA3_9PEZI</name>
<dbReference type="Pfam" id="PF07453">
    <property type="entry name" value="NUMOD1"/>
    <property type="match status" value="2"/>
</dbReference>
<dbReference type="InterPro" id="IPR035901">
    <property type="entry name" value="GIY-YIG_endonuc_sf"/>
</dbReference>
<dbReference type="InterPro" id="IPR010896">
    <property type="entry name" value="NUMOD1"/>
</dbReference>
<dbReference type="Pfam" id="PF01541">
    <property type="entry name" value="GIY-YIG"/>
    <property type="match status" value="1"/>
</dbReference>
<dbReference type="InterPro" id="IPR036388">
    <property type="entry name" value="WH-like_DNA-bd_sf"/>
</dbReference>
<dbReference type="InterPro" id="IPR006350">
    <property type="entry name" value="Intron_endoG1"/>
</dbReference>
<proteinExistence type="predicted"/>
<dbReference type="PROSITE" id="PS50164">
    <property type="entry name" value="GIY_YIG"/>
    <property type="match status" value="1"/>
</dbReference>
<evidence type="ECO:0000259" key="1">
    <source>
        <dbReference type="PROSITE" id="PS50164"/>
    </source>
</evidence>
<protein>
    <submittedName>
        <fullName evidence="2">GIY-YIG endonuclease</fullName>
    </submittedName>
</protein>
<dbReference type="InterPro" id="IPR000305">
    <property type="entry name" value="GIY-YIG_endonuc"/>
</dbReference>
<keyword evidence="2" id="KW-0255">Endonuclease</keyword>
<dbReference type="SMART" id="SM00497">
    <property type="entry name" value="IENR1"/>
    <property type="match status" value="2"/>
</dbReference>
<keyword evidence="2" id="KW-0540">Nuclease</keyword>
<dbReference type="EMBL" id="MG010657">
    <property type="protein sequence ID" value="QEN73785.1"/>
    <property type="molecule type" value="Genomic_DNA"/>
</dbReference>
<geneLocation type="mitochondrion" evidence="2"/>
<evidence type="ECO:0000313" key="2">
    <source>
        <dbReference type="EMBL" id="QEN73785.1"/>
    </source>
</evidence>